<gene>
    <name evidence="1" type="ORF">PXEA_LOCUS17410</name>
</gene>
<keyword evidence="2" id="KW-1185">Reference proteome</keyword>
<dbReference type="Proteomes" id="UP000784294">
    <property type="component" value="Unassembled WGS sequence"/>
</dbReference>
<protein>
    <submittedName>
        <fullName evidence="1">Uncharacterized protein</fullName>
    </submittedName>
</protein>
<organism evidence="1 2">
    <name type="scientific">Protopolystoma xenopodis</name>
    <dbReference type="NCBI Taxonomy" id="117903"/>
    <lineage>
        <taxon>Eukaryota</taxon>
        <taxon>Metazoa</taxon>
        <taxon>Spiralia</taxon>
        <taxon>Lophotrochozoa</taxon>
        <taxon>Platyhelminthes</taxon>
        <taxon>Monogenea</taxon>
        <taxon>Polyopisthocotylea</taxon>
        <taxon>Polystomatidea</taxon>
        <taxon>Polystomatidae</taxon>
        <taxon>Protopolystoma</taxon>
    </lineage>
</organism>
<dbReference type="EMBL" id="CAAALY010065052">
    <property type="protein sequence ID" value="VEL23970.1"/>
    <property type="molecule type" value="Genomic_DNA"/>
</dbReference>
<name>A0A3S5AA70_9PLAT</name>
<accession>A0A3S5AA70</accession>
<evidence type="ECO:0000313" key="1">
    <source>
        <dbReference type="EMBL" id="VEL23970.1"/>
    </source>
</evidence>
<proteinExistence type="predicted"/>
<sequence>MARLTDEADYDAGEISENVQVHGLILEMSKHTIDSGQGAFLYVFLLICSN</sequence>
<dbReference type="AlphaFoldDB" id="A0A3S5AA70"/>
<comment type="caution">
    <text evidence="1">The sequence shown here is derived from an EMBL/GenBank/DDBJ whole genome shotgun (WGS) entry which is preliminary data.</text>
</comment>
<evidence type="ECO:0000313" key="2">
    <source>
        <dbReference type="Proteomes" id="UP000784294"/>
    </source>
</evidence>
<reference evidence="1" key="1">
    <citation type="submission" date="2018-11" db="EMBL/GenBank/DDBJ databases">
        <authorList>
            <consortium name="Pathogen Informatics"/>
        </authorList>
    </citation>
    <scope>NUCLEOTIDE SEQUENCE</scope>
</reference>